<dbReference type="InterPro" id="IPR018060">
    <property type="entry name" value="HTH_AraC"/>
</dbReference>
<accession>A0A7W9MU09</accession>
<evidence type="ECO:0000313" key="5">
    <source>
        <dbReference type="EMBL" id="MBB5835695.1"/>
    </source>
</evidence>
<sequence>MDLLADVVSIGGVHGTVGARIEGAEPWALQWPDRPSAGFYALTSGTALLGVAGREPLRLQCGDVVLLPSGLRHVIGSHRGAMTPAYDPIALEAAQRRGEILQVGTGEVTARILAATYSQDPVVSTQVLARLPEVVHLRSASLGNSVDESVSLLARELAEPQLGSAIVLNRVVDVLLVQLLRVWLATRPEAARRTWLGVLGDPLLTTAVTLLHTDPARRWTTELLAAELGVSRATLTRRFVGTTGRGPSAYLTHWRTDLAARRLRDTDDTLESIARSVGYASGRAFSRAFSQIRGQSPGRFRTESRSTLPRMDRALVSD</sequence>
<dbReference type="EMBL" id="JACHMY010000001">
    <property type="protein sequence ID" value="MBB5835695.1"/>
    <property type="molecule type" value="Genomic_DNA"/>
</dbReference>
<dbReference type="RefSeq" id="WP_184795311.1">
    <property type="nucleotide sequence ID" value="NZ_JACHMY010000001.1"/>
</dbReference>
<evidence type="ECO:0000256" key="2">
    <source>
        <dbReference type="ARBA" id="ARBA00023125"/>
    </source>
</evidence>
<dbReference type="PANTHER" id="PTHR46796">
    <property type="entry name" value="HTH-TYPE TRANSCRIPTIONAL ACTIVATOR RHAS-RELATED"/>
    <property type="match status" value="1"/>
</dbReference>
<evidence type="ECO:0000259" key="4">
    <source>
        <dbReference type="PROSITE" id="PS01124"/>
    </source>
</evidence>
<dbReference type="Pfam" id="PF12852">
    <property type="entry name" value="Cupin_6"/>
    <property type="match status" value="1"/>
</dbReference>
<dbReference type="GO" id="GO:0003700">
    <property type="term" value="F:DNA-binding transcription factor activity"/>
    <property type="evidence" value="ECO:0007669"/>
    <property type="project" value="InterPro"/>
</dbReference>
<evidence type="ECO:0000313" key="6">
    <source>
        <dbReference type="Proteomes" id="UP000549971"/>
    </source>
</evidence>
<dbReference type="PROSITE" id="PS01124">
    <property type="entry name" value="HTH_ARAC_FAMILY_2"/>
    <property type="match status" value="1"/>
</dbReference>
<dbReference type="InterPro" id="IPR009057">
    <property type="entry name" value="Homeodomain-like_sf"/>
</dbReference>
<comment type="caution">
    <text evidence="5">The sequence shown here is derived from an EMBL/GenBank/DDBJ whole genome shotgun (WGS) entry which is preliminary data.</text>
</comment>
<dbReference type="InterPro" id="IPR050204">
    <property type="entry name" value="AraC_XylS_family_regulators"/>
</dbReference>
<keyword evidence="3" id="KW-0804">Transcription</keyword>
<dbReference type="InterPro" id="IPR032783">
    <property type="entry name" value="AraC_lig"/>
</dbReference>
<proteinExistence type="predicted"/>
<dbReference type="SUPFAM" id="SSF46689">
    <property type="entry name" value="Homeodomain-like"/>
    <property type="match status" value="2"/>
</dbReference>
<dbReference type="SMART" id="SM00342">
    <property type="entry name" value="HTH_ARAC"/>
    <property type="match status" value="1"/>
</dbReference>
<gene>
    <name evidence="5" type="ORF">HDA39_002429</name>
</gene>
<dbReference type="AlphaFoldDB" id="A0A7W9MU09"/>
<name>A0A7W9MU09_9ACTN</name>
<organism evidence="5 6">
    <name type="scientific">Kribbella italica</name>
    <dbReference type="NCBI Taxonomy" id="1540520"/>
    <lineage>
        <taxon>Bacteria</taxon>
        <taxon>Bacillati</taxon>
        <taxon>Actinomycetota</taxon>
        <taxon>Actinomycetes</taxon>
        <taxon>Propionibacteriales</taxon>
        <taxon>Kribbellaceae</taxon>
        <taxon>Kribbella</taxon>
    </lineage>
</organism>
<protein>
    <submittedName>
        <fullName evidence="5">AraC-like DNA-binding protein</fullName>
    </submittedName>
</protein>
<feature type="domain" description="HTH araC/xylS-type" evidence="4">
    <location>
        <begin position="205"/>
        <end position="303"/>
    </location>
</feature>
<dbReference type="Gene3D" id="1.10.10.60">
    <property type="entry name" value="Homeodomain-like"/>
    <property type="match status" value="2"/>
</dbReference>
<dbReference type="Pfam" id="PF12833">
    <property type="entry name" value="HTH_18"/>
    <property type="match status" value="1"/>
</dbReference>
<keyword evidence="2 5" id="KW-0238">DNA-binding</keyword>
<keyword evidence="6" id="KW-1185">Reference proteome</keyword>
<dbReference type="Proteomes" id="UP000549971">
    <property type="component" value="Unassembled WGS sequence"/>
</dbReference>
<keyword evidence="1" id="KW-0805">Transcription regulation</keyword>
<evidence type="ECO:0000256" key="1">
    <source>
        <dbReference type="ARBA" id="ARBA00023015"/>
    </source>
</evidence>
<reference evidence="5 6" key="1">
    <citation type="submission" date="2020-08" db="EMBL/GenBank/DDBJ databases">
        <title>Sequencing the genomes of 1000 actinobacteria strains.</title>
        <authorList>
            <person name="Klenk H.-P."/>
        </authorList>
    </citation>
    <scope>NUCLEOTIDE SEQUENCE [LARGE SCALE GENOMIC DNA]</scope>
    <source>
        <strain evidence="5 6">DSM 28967</strain>
    </source>
</reference>
<dbReference type="PANTHER" id="PTHR46796:SF13">
    <property type="entry name" value="HTH-TYPE TRANSCRIPTIONAL ACTIVATOR RHAS"/>
    <property type="match status" value="1"/>
</dbReference>
<evidence type="ECO:0000256" key="3">
    <source>
        <dbReference type="ARBA" id="ARBA00023163"/>
    </source>
</evidence>
<dbReference type="GO" id="GO:0043565">
    <property type="term" value="F:sequence-specific DNA binding"/>
    <property type="evidence" value="ECO:0007669"/>
    <property type="project" value="InterPro"/>
</dbReference>